<feature type="region of interest" description="Disordered" evidence="1">
    <location>
        <begin position="430"/>
        <end position="452"/>
    </location>
</feature>
<sequence>MTNKQQIKKLRDNAELAWASYGYFDLVGKKFDIKDERIKNSPRIDNLTITHTDILDLTYNKYIAVESNPHKPDDEIKVGKLDGDFSPLQAKRFFSRYDLLIHQPNTESGFSATLFGEKRKQKNTESKEISYTSEYGYINYTLAIRGTELLNRGDIGADTKLALGNIPKKQHLDMLLFYNQCIGNIPFYVEGDSMPNNKNSIEYKLWKKLYQRSTTSKHKAYITKSLFKDTTKEATLENFIPPIDSNTKLTITGHSLGGCLTQLFALSFANYAKRDCGIIQEIYTYNAPGARDLSIDAFGVIDIDLANLSSDNKEIREKKIEQYIHSLDLQTITQRFIKKLQRFGIKASYSDGLLVITEQLKRFLGFKYNQEYRAGLKVELRTIQENGSLLKTYKPYFIEIDSLYVNAYNNLIDNYYFHREKRQGVDIGLPTHHIETDSDNNPNNKEKSPVQNLGEDIEGKHYYLNIGIDIDDMDSHSIKNSVVILYFYDYLLDLEANREKLSNRIKELETNPKDPATLNYIGYKAAKNKGKYQLITALLNDFMQWNYNSLKEVNKAVLSEVKNKYKEQKKNDKNTSNPPEKIFPLVYLLNEVSYIARFKDSKDIEEFNIYKMIDLITQLQEAKIYIKILDKKFFDELENKQCSVAELRSVLKCQPFMVVDENNKEILNESNRAEIFYYKTFNNLVSQILQSYKTA</sequence>
<name>A0ABZ3F4B5_9HELI</name>
<dbReference type="Gene3D" id="3.40.50.1820">
    <property type="entry name" value="alpha/beta hydrolase"/>
    <property type="match status" value="1"/>
</dbReference>
<evidence type="ECO:0000313" key="4">
    <source>
        <dbReference type="Proteomes" id="UP001434737"/>
    </source>
</evidence>
<evidence type="ECO:0000259" key="2">
    <source>
        <dbReference type="Pfam" id="PF01764"/>
    </source>
</evidence>
<protein>
    <recommendedName>
        <fullName evidence="2">Fungal lipase-type domain-containing protein</fullName>
    </recommendedName>
</protein>
<organism evidence="3 4">
    <name type="scientific">Helicobacter mastomyrinus</name>
    <dbReference type="NCBI Taxonomy" id="287948"/>
    <lineage>
        <taxon>Bacteria</taxon>
        <taxon>Pseudomonadati</taxon>
        <taxon>Campylobacterota</taxon>
        <taxon>Epsilonproteobacteria</taxon>
        <taxon>Campylobacterales</taxon>
        <taxon>Helicobacteraceae</taxon>
        <taxon>Helicobacter</taxon>
    </lineage>
</organism>
<dbReference type="Pfam" id="PF01764">
    <property type="entry name" value="Lipase_3"/>
    <property type="match status" value="1"/>
</dbReference>
<dbReference type="InterPro" id="IPR029058">
    <property type="entry name" value="AB_hydrolase_fold"/>
</dbReference>
<dbReference type="EMBL" id="CP145316">
    <property type="protein sequence ID" value="XAM17352.1"/>
    <property type="molecule type" value="Genomic_DNA"/>
</dbReference>
<keyword evidence="4" id="KW-1185">Reference proteome</keyword>
<dbReference type="SUPFAM" id="SSF53474">
    <property type="entry name" value="alpha/beta-Hydrolases"/>
    <property type="match status" value="1"/>
</dbReference>
<proteinExistence type="predicted"/>
<dbReference type="Proteomes" id="UP001434737">
    <property type="component" value="Chromosome"/>
</dbReference>
<evidence type="ECO:0000256" key="1">
    <source>
        <dbReference type="SAM" id="MobiDB-lite"/>
    </source>
</evidence>
<evidence type="ECO:0000313" key="3">
    <source>
        <dbReference type="EMBL" id="XAM17352.1"/>
    </source>
</evidence>
<accession>A0ABZ3F4B5</accession>
<dbReference type="RefSeq" id="WP_343353023.1">
    <property type="nucleotide sequence ID" value="NZ_CP145316.1"/>
</dbReference>
<feature type="domain" description="Fungal lipase-type" evidence="2">
    <location>
        <begin position="244"/>
        <end position="289"/>
    </location>
</feature>
<dbReference type="InterPro" id="IPR002921">
    <property type="entry name" value="Fungal_lipase-type"/>
</dbReference>
<reference evidence="3 4" key="1">
    <citation type="submission" date="2024-02" db="EMBL/GenBank/DDBJ databases">
        <title>Genome and pathogenicity analysis of Helicobacter mastomyrinus isolated from mice.</title>
        <authorList>
            <person name="Zhu L."/>
        </authorList>
    </citation>
    <scope>NUCLEOTIDE SEQUENCE [LARGE SCALE GENOMIC DNA]</scope>
    <source>
        <strain evidence="3 4">Hm-17</strain>
    </source>
</reference>
<gene>
    <name evidence="3" type="ORF">V3I05_06595</name>
</gene>